<dbReference type="VEuPathDB" id="FungiDB:SDRG_13086"/>
<gene>
    <name evidence="1" type="ORF">SDRG_13086</name>
</gene>
<dbReference type="AlphaFoldDB" id="T0RAK2"/>
<protein>
    <submittedName>
        <fullName evidence="1">Uncharacterized protein</fullName>
    </submittedName>
</protein>
<name>T0RAK2_SAPDV</name>
<sequence>MSILGMSSFSLFDYYQAMHWFRKCLDAQLSLLGMDHPSTVYTRDYLALICFYRGQLVEVRVLYEAITSTYCTANKVPVDEQAAFASYEPIATRTWHPKLYLSV</sequence>
<dbReference type="SUPFAM" id="SSF48452">
    <property type="entry name" value="TPR-like"/>
    <property type="match status" value="1"/>
</dbReference>
<keyword evidence="2" id="KW-1185">Reference proteome</keyword>
<proteinExistence type="predicted"/>
<dbReference type="OrthoDB" id="1658288at2759"/>
<dbReference type="EMBL" id="JH767186">
    <property type="protein sequence ID" value="EQC29213.1"/>
    <property type="molecule type" value="Genomic_DNA"/>
</dbReference>
<dbReference type="GeneID" id="19953813"/>
<dbReference type="InParanoid" id="T0RAK2"/>
<evidence type="ECO:0000313" key="2">
    <source>
        <dbReference type="Proteomes" id="UP000030762"/>
    </source>
</evidence>
<dbReference type="RefSeq" id="XP_008617391.1">
    <property type="nucleotide sequence ID" value="XM_008619169.1"/>
</dbReference>
<dbReference type="Gene3D" id="1.25.40.10">
    <property type="entry name" value="Tetratricopeptide repeat domain"/>
    <property type="match status" value="1"/>
</dbReference>
<dbReference type="Proteomes" id="UP000030762">
    <property type="component" value="Unassembled WGS sequence"/>
</dbReference>
<evidence type="ECO:0000313" key="1">
    <source>
        <dbReference type="EMBL" id="EQC29213.1"/>
    </source>
</evidence>
<accession>T0RAK2</accession>
<organism evidence="1 2">
    <name type="scientific">Saprolegnia diclina (strain VS20)</name>
    <dbReference type="NCBI Taxonomy" id="1156394"/>
    <lineage>
        <taxon>Eukaryota</taxon>
        <taxon>Sar</taxon>
        <taxon>Stramenopiles</taxon>
        <taxon>Oomycota</taxon>
        <taxon>Saprolegniomycetes</taxon>
        <taxon>Saprolegniales</taxon>
        <taxon>Saprolegniaceae</taxon>
        <taxon>Saprolegnia</taxon>
    </lineage>
</organism>
<reference evidence="1 2" key="1">
    <citation type="submission" date="2012-04" db="EMBL/GenBank/DDBJ databases">
        <title>The Genome Sequence of Saprolegnia declina VS20.</title>
        <authorList>
            <consortium name="The Broad Institute Genome Sequencing Platform"/>
            <person name="Russ C."/>
            <person name="Nusbaum C."/>
            <person name="Tyler B."/>
            <person name="van West P."/>
            <person name="Dieguez-Uribeondo J."/>
            <person name="de Bruijn I."/>
            <person name="Tripathy S."/>
            <person name="Jiang R."/>
            <person name="Young S.K."/>
            <person name="Zeng Q."/>
            <person name="Gargeya S."/>
            <person name="Fitzgerald M."/>
            <person name="Haas B."/>
            <person name="Abouelleil A."/>
            <person name="Alvarado L."/>
            <person name="Arachchi H.M."/>
            <person name="Berlin A."/>
            <person name="Chapman S.B."/>
            <person name="Goldberg J."/>
            <person name="Griggs A."/>
            <person name="Gujja S."/>
            <person name="Hansen M."/>
            <person name="Howarth C."/>
            <person name="Imamovic A."/>
            <person name="Larimer J."/>
            <person name="McCowen C."/>
            <person name="Montmayeur A."/>
            <person name="Murphy C."/>
            <person name="Neiman D."/>
            <person name="Pearson M."/>
            <person name="Priest M."/>
            <person name="Roberts A."/>
            <person name="Saif S."/>
            <person name="Shea T."/>
            <person name="Sisk P."/>
            <person name="Sykes S."/>
            <person name="Wortman J."/>
            <person name="Nusbaum C."/>
            <person name="Birren B."/>
        </authorList>
    </citation>
    <scope>NUCLEOTIDE SEQUENCE [LARGE SCALE GENOMIC DNA]</scope>
    <source>
        <strain evidence="1 2">VS20</strain>
    </source>
</reference>
<dbReference type="InterPro" id="IPR011990">
    <property type="entry name" value="TPR-like_helical_dom_sf"/>
</dbReference>